<comment type="caution">
    <text evidence="2">The sequence shown here is derived from an EMBL/GenBank/DDBJ whole genome shotgun (WGS) entry which is preliminary data.</text>
</comment>
<dbReference type="RefSeq" id="WP_184664210.1">
    <property type="nucleotide sequence ID" value="NZ_JACHHB010000008.1"/>
</dbReference>
<keyword evidence="3" id="KW-1185">Reference proteome</keyword>
<dbReference type="EMBL" id="JACHHB010000008">
    <property type="protein sequence ID" value="MBB5173768.1"/>
    <property type="molecule type" value="Genomic_DNA"/>
</dbReference>
<dbReference type="Pfam" id="PF02645">
    <property type="entry name" value="DegV"/>
    <property type="match status" value="1"/>
</dbReference>
<dbReference type="SUPFAM" id="SSF82549">
    <property type="entry name" value="DAK1/DegV-like"/>
    <property type="match status" value="1"/>
</dbReference>
<dbReference type="PROSITE" id="PS51482">
    <property type="entry name" value="DEGV"/>
    <property type="match status" value="1"/>
</dbReference>
<dbReference type="GO" id="GO:0008289">
    <property type="term" value="F:lipid binding"/>
    <property type="evidence" value="ECO:0007669"/>
    <property type="project" value="UniProtKB-KW"/>
</dbReference>
<dbReference type="Proteomes" id="UP000551878">
    <property type="component" value="Unassembled WGS sequence"/>
</dbReference>
<dbReference type="PANTHER" id="PTHR33434:SF2">
    <property type="entry name" value="FATTY ACID-BINDING PROTEIN TM_1468"/>
    <property type="match status" value="1"/>
</dbReference>
<protein>
    <submittedName>
        <fullName evidence="2">DegV family protein with EDD domain</fullName>
    </submittedName>
</protein>
<evidence type="ECO:0000313" key="3">
    <source>
        <dbReference type="Proteomes" id="UP000551878"/>
    </source>
</evidence>
<dbReference type="InterPro" id="IPR003797">
    <property type="entry name" value="DegV"/>
</dbReference>
<reference evidence="2 3" key="1">
    <citation type="submission" date="2020-08" db="EMBL/GenBank/DDBJ databases">
        <title>Genomic Encyclopedia of Type Strains, Phase IV (KMG-IV): sequencing the most valuable type-strain genomes for metagenomic binning, comparative biology and taxonomic classification.</title>
        <authorList>
            <person name="Goeker M."/>
        </authorList>
    </citation>
    <scope>NUCLEOTIDE SEQUENCE [LARGE SCALE GENOMIC DNA]</scope>
    <source>
        <strain evidence="2 3">DSM 24696</strain>
    </source>
</reference>
<proteinExistence type="predicted"/>
<sequence length="282" mass="31318">MRKTAFITDSTAYISEETRQQKGITMVPLNVTFGNETYQELTELTTDDFYEKIKHADELPTTSQPAIGIFVEQLEQLAKDNDDIIIVTLSSGISGTYQSAHTAADMVEDANVHVFDSEVSCMPQGFYALKAADMAQQGSSAEDIMQALETMRANTRAYFMVDDLNHLHRGGRLNGAQKIVGSLLQIKPILHFEDKVIVPYEKVRTEKKALARIFDLLAEDAQDDSALDIVVIHANREQKADELIDKLKNQYPNAHVHKSYFGPVIGTHLGEGSLGIGWVKSS</sequence>
<dbReference type="Gene3D" id="3.30.1180.10">
    <property type="match status" value="1"/>
</dbReference>
<dbReference type="NCBIfam" id="TIGR00762">
    <property type="entry name" value="DegV"/>
    <property type="match status" value="1"/>
</dbReference>
<dbReference type="Gene3D" id="3.40.50.10170">
    <property type="match status" value="1"/>
</dbReference>
<name>A0A840QR07_9BACI</name>
<accession>A0A840QR07</accession>
<dbReference type="InterPro" id="IPR043168">
    <property type="entry name" value="DegV_C"/>
</dbReference>
<evidence type="ECO:0000256" key="1">
    <source>
        <dbReference type="ARBA" id="ARBA00023121"/>
    </source>
</evidence>
<dbReference type="InterPro" id="IPR050270">
    <property type="entry name" value="DegV_domain_contain"/>
</dbReference>
<gene>
    <name evidence="2" type="ORF">HNQ41_001958</name>
</gene>
<dbReference type="AlphaFoldDB" id="A0A840QR07"/>
<dbReference type="PANTHER" id="PTHR33434">
    <property type="entry name" value="DEGV DOMAIN-CONTAINING PROTEIN DR_1986-RELATED"/>
    <property type="match status" value="1"/>
</dbReference>
<organism evidence="2 3">
    <name type="scientific">Texcoconibacillus texcoconensis</name>
    <dbReference type="NCBI Taxonomy" id="1095777"/>
    <lineage>
        <taxon>Bacteria</taxon>
        <taxon>Bacillati</taxon>
        <taxon>Bacillota</taxon>
        <taxon>Bacilli</taxon>
        <taxon>Bacillales</taxon>
        <taxon>Bacillaceae</taxon>
        <taxon>Texcoconibacillus</taxon>
    </lineage>
</organism>
<keyword evidence="1" id="KW-0446">Lipid-binding</keyword>
<evidence type="ECO:0000313" key="2">
    <source>
        <dbReference type="EMBL" id="MBB5173768.1"/>
    </source>
</evidence>